<proteinExistence type="predicted"/>
<evidence type="ECO:0000313" key="1">
    <source>
        <dbReference type="EMBL" id="MDX8047595.1"/>
    </source>
</evidence>
<keyword evidence="2" id="KW-1185">Reference proteome</keyword>
<comment type="caution">
    <text evidence="1">The sequence shown here is derived from an EMBL/GenBank/DDBJ whole genome shotgun (WGS) entry which is preliminary data.</text>
</comment>
<gene>
    <name evidence="1" type="ORF">SH601_16655</name>
</gene>
<evidence type="ECO:0000313" key="2">
    <source>
        <dbReference type="Proteomes" id="UP001277972"/>
    </source>
</evidence>
<reference evidence="1" key="1">
    <citation type="submission" date="2023-11" db="EMBL/GenBank/DDBJ databases">
        <title>Gracilibacillus pellucida a moderately halophilic bacterium isolated from saline soil in Xinjiang province.</title>
        <authorList>
            <person name="Zhang Z."/>
            <person name="Tan F."/>
            <person name="Wang Y."/>
            <person name="Xia M."/>
        </authorList>
    </citation>
    <scope>NUCLEOTIDE SEQUENCE</scope>
    <source>
        <strain evidence="1">S3-1-1</strain>
    </source>
</reference>
<organism evidence="1 2">
    <name type="scientific">Gracilibacillus pellucidus</name>
    <dbReference type="NCBI Taxonomy" id="3095368"/>
    <lineage>
        <taxon>Bacteria</taxon>
        <taxon>Bacillati</taxon>
        <taxon>Bacillota</taxon>
        <taxon>Bacilli</taxon>
        <taxon>Bacillales</taxon>
        <taxon>Bacillaceae</taxon>
        <taxon>Gracilibacillus</taxon>
    </lineage>
</organism>
<protein>
    <submittedName>
        <fullName evidence="1">DUF771 domain-containing protein</fullName>
    </submittedName>
</protein>
<accession>A0ACC6M9G6</accession>
<dbReference type="EMBL" id="JAWZSR010000016">
    <property type="protein sequence ID" value="MDX8047595.1"/>
    <property type="molecule type" value="Genomic_DNA"/>
</dbReference>
<sequence length="105" mass="12481">MQQLDVNITIPIPSDKVLITKVELQELKENSLTGVYWNMKDLEKRVGKKQDWLKEHILYPPRFKKILDIQHGGFVYYPQSRGQTWTFQANKMAAFLDKHFIDIFK</sequence>
<dbReference type="Proteomes" id="UP001277972">
    <property type="component" value="Unassembled WGS sequence"/>
</dbReference>
<name>A0ACC6M9G6_9BACI</name>